<dbReference type="Proteomes" id="UP000770661">
    <property type="component" value="Unassembled WGS sequence"/>
</dbReference>
<organism evidence="2 3">
    <name type="scientific">Chionoecetes opilio</name>
    <name type="common">Atlantic snow crab</name>
    <name type="synonym">Cancer opilio</name>
    <dbReference type="NCBI Taxonomy" id="41210"/>
    <lineage>
        <taxon>Eukaryota</taxon>
        <taxon>Metazoa</taxon>
        <taxon>Ecdysozoa</taxon>
        <taxon>Arthropoda</taxon>
        <taxon>Crustacea</taxon>
        <taxon>Multicrustacea</taxon>
        <taxon>Malacostraca</taxon>
        <taxon>Eumalacostraca</taxon>
        <taxon>Eucarida</taxon>
        <taxon>Decapoda</taxon>
        <taxon>Pleocyemata</taxon>
        <taxon>Brachyura</taxon>
        <taxon>Eubrachyura</taxon>
        <taxon>Majoidea</taxon>
        <taxon>Majidae</taxon>
        <taxon>Chionoecetes</taxon>
    </lineage>
</organism>
<feature type="region of interest" description="Disordered" evidence="1">
    <location>
        <begin position="21"/>
        <end position="50"/>
    </location>
</feature>
<evidence type="ECO:0000256" key="1">
    <source>
        <dbReference type="SAM" id="MobiDB-lite"/>
    </source>
</evidence>
<sequence length="161" mass="17451">MSVQPRTLWVDSIQVEPAFGWMRDSPDPTSPVRAGEPLDPGTPQGGSRRLWYPKRAQGGECHTWLGYHTSENRHAKHEKSCLPVVMQGGPRFPVPAAPSSFGGPRLQDGGTFSRPPSLNPGDEHTECKLGGQSGRQSKPTPAALVKTMSQKGQKQASKKTL</sequence>
<protein>
    <submittedName>
        <fullName evidence="2">Uncharacterized protein</fullName>
    </submittedName>
</protein>
<proteinExistence type="predicted"/>
<evidence type="ECO:0000313" key="2">
    <source>
        <dbReference type="EMBL" id="KAG0717967.1"/>
    </source>
</evidence>
<comment type="caution">
    <text evidence="2">The sequence shown here is derived from an EMBL/GenBank/DDBJ whole genome shotgun (WGS) entry which is preliminary data.</text>
</comment>
<accession>A0A8J4Y0Q4</accession>
<keyword evidence="3" id="KW-1185">Reference proteome</keyword>
<dbReference type="EMBL" id="JACEEZ010016838">
    <property type="protein sequence ID" value="KAG0717967.1"/>
    <property type="molecule type" value="Genomic_DNA"/>
</dbReference>
<reference evidence="2" key="1">
    <citation type="submission" date="2020-07" db="EMBL/GenBank/DDBJ databases">
        <title>The High-quality genome of the commercially important snow crab, Chionoecetes opilio.</title>
        <authorList>
            <person name="Jeong J.-H."/>
            <person name="Ryu S."/>
        </authorList>
    </citation>
    <scope>NUCLEOTIDE SEQUENCE</scope>
    <source>
        <strain evidence="2">MADBK_172401_WGS</strain>
        <tissue evidence="2">Digestive gland</tissue>
    </source>
</reference>
<gene>
    <name evidence="2" type="ORF">GWK47_053387</name>
</gene>
<evidence type="ECO:0000313" key="3">
    <source>
        <dbReference type="Proteomes" id="UP000770661"/>
    </source>
</evidence>
<name>A0A8J4Y0Q4_CHIOP</name>
<feature type="region of interest" description="Disordered" evidence="1">
    <location>
        <begin position="90"/>
        <end position="161"/>
    </location>
</feature>
<dbReference type="AlphaFoldDB" id="A0A8J4Y0Q4"/>